<feature type="signal peptide" evidence="1">
    <location>
        <begin position="1"/>
        <end position="20"/>
    </location>
</feature>
<organism evidence="2 3">
    <name type="scientific">Verticillium longisporum</name>
    <name type="common">Verticillium dahliae var. longisporum</name>
    <dbReference type="NCBI Taxonomy" id="100787"/>
    <lineage>
        <taxon>Eukaryota</taxon>
        <taxon>Fungi</taxon>
        <taxon>Dikarya</taxon>
        <taxon>Ascomycota</taxon>
        <taxon>Pezizomycotina</taxon>
        <taxon>Sordariomycetes</taxon>
        <taxon>Hypocreomycetidae</taxon>
        <taxon>Glomerellales</taxon>
        <taxon>Plectosphaerellaceae</taxon>
        <taxon>Verticillium</taxon>
    </lineage>
</organism>
<dbReference type="PANTHER" id="PTHR39603:SF1">
    <property type="entry name" value="CYANOVIRIN-N DOMAIN-CONTAINING PROTEIN"/>
    <property type="match status" value="1"/>
</dbReference>
<keyword evidence="1" id="KW-0732">Signal</keyword>
<dbReference type="PANTHER" id="PTHR39603">
    <property type="entry name" value="CYANOVIRIN-N DOMAIN-CONTAINING PROTEIN"/>
    <property type="match status" value="1"/>
</dbReference>
<dbReference type="AlphaFoldDB" id="A0A0G4KCR6"/>
<name>A0A0G4KCR6_VERLO</name>
<dbReference type="STRING" id="100787.A0A0G4KCR6"/>
<protein>
    <recommendedName>
        <fullName evidence="4">Ecp2 effector protein domain-containing protein</fullName>
    </recommendedName>
</protein>
<sequence>MVRLTFPALAMLSLLPFVTAAPAAASPDNVEIVPFSIEKWATDIGDDPDGNHLSVEEAVIAFEATLNSTRLQKRSPICNHIPFKECRIADAVACINEASRKGSQSANIAAGQVNRSWCGRGTAQLWASTNGAFLQQVKQITYLQVAQSGGKIMDHCTRADGRVQGSWVFNQQINVQIGLPIAPLTAYLGRVLVWLRHFDIMVNFTFPVLAAVALAPLVAASPAAEAHISAQPAPFFSIEKWVSDYAENPEGDHLSLQEALDAFLAGLNSAGSENHASCDQLERQESRVTDAVNCIDQLRENPDNEITMTTSRQLYCAHGTAQIWGGAGQNAGGKTTFREIAETASRIMDSCTRADGWVQGTDDTTNGIAIHISSEFNA</sequence>
<gene>
    <name evidence="2" type="ORF">BN1708_000356</name>
</gene>
<evidence type="ECO:0000313" key="2">
    <source>
        <dbReference type="EMBL" id="CRJ80729.1"/>
    </source>
</evidence>
<proteinExistence type="predicted"/>
<evidence type="ECO:0008006" key="4">
    <source>
        <dbReference type="Google" id="ProtNLM"/>
    </source>
</evidence>
<evidence type="ECO:0000256" key="1">
    <source>
        <dbReference type="SAM" id="SignalP"/>
    </source>
</evidence>
<dbReference type="EMBL" id="CVQH01000001">
    <property type="protein sequence ID" value="CRJ80729.1"/>
    <property type="molecule type" value="Genomic_DNA"/>
</dbReference>
<accession>A0A0G4KCR6</accession>
<evidence type="ECO:0000313" key="3">
    <source>
        <dbReference type="Proteomes" id="UP000044602"/>
    </source>
</evidence>
<keyword evidence="3" id="KW-1185">Reference proteome</keyword>
<dbReference type="Proteomes" id="UP000044602">
    <property type="component" value="Unassembled WGS sequence"/>
</dbReference>
<feature type="chain" id="PRO_5002565389" description="Ecp2 effector protein domain-containing protein" evidence="1">
    <location>
        <begin position="21"/>
        <end position="378"/>
    </location>
</feature>
<reference evidence="2 3" key="1">
    <citation type="submission" date="2015-05" db="EMBL/GenBank/DDBJ databases">
        <authorList>
            <person name="Wang D.B."/>
            <person name="Wang M."/>
        </authorList>
    </citation>
    <scope>NUCLEOTIDE SEQUENCE [LARGE SCALE GENOMIC DNA]</scope>
    <source>
        <strain evidence="2">VL1</strain>
    </source>
</reference>